<evidence type="ECO:0000256" key="2">
    <source>
        <dbReference type="ARBA" id="ARBA00022603"/>
    </source>
</evidence>
<dbReference type="EMBL" id="PTJA01000008">
    <property type="protein sequence ID" value="PPK79962.1"/>
    <property type="molecule type" value="Genomic_DNA"/>
</dbReference>
<dbReference type="InterPro" id="IPR013216">
    <property type="entry name" value="Methyltransf_11"/>
</dbReference>
<keyword evidence="3 5" id="KW-0808">Transferase</keyword>
<dbReference type="GO" id="GO:0008757">
    <property type="term" value="F:S-adenosylmethionine-dependent methyltransferase activity"/>
    <property type="evidence" value="ECO:0007669"/>
    <property type="project" value="InterPro"/>
</dbReference>
<dbReference type="OrthoDB" id="9760689at2"/>
<comment type="similarity">
    <text evidence="1">Belongs to the methyltransferase superfamily.</text>
</comment>
<evidence type="ECO:0000256" key="1">
    <source>
        <dbReference type="ARBA" id="ARBA00008361"/>
    </source>
</evidence>
<evidence type="ECO:0000256" key="3">
    <source>
        <dbReference type="ARBA" id="ARBA00022679"/>
    </source>
</evidence>
<keyword evidence="6" id="KW-1185">Reference proteome</keyword>
<organism evidence="5 6">
    <name type="scientific">Lacrimispora xylanisolvens</name>
    <dbReference type="NCBI Taxonomy" id="384636"/>
    <lineage>
        <taxon>Bacteria</taxon>
        <taxon>Bacillati</taxon>
        <taxon>Bacillota</taxon>
        <taxon>Clostridia</taxon>
        <taxon>Lachnospirales</taxon>
        <taxon>Lachnospiraceae</taxon>
        <taxon>Lacrimispora</taxon>
    </lineage>
</organism>
<dbReference type="PANTHER" id="PTHR44942:SF4">
    <property type="entry name" value="METHYLTRANSFERASE TYPE 11 DOMAIN-CONTAINING PROTEIN"/>
    <property type="match status" value="1"/>
</dbReference>
<evidence type="ECO:0000313" key="5">
    <source>
        <dbReference type="EMBL" id="PPK79962.1"/>
    </source>
</evidence>
<dbReference type="AlphaFoldDB" id="A0A2S6HR04"/>
<dbReference type="Gene3D" id="3.40.50.150">
    <property type="entry name" value="Vaccinia Virus protein VP39"/>
    <property type="match status" value="1"/>
</dbReference>
<dbReference type="Proteomes" id="UP000237749">
    <property type="component" value="Unassembled WGS sequence"/>
</dbReference>
<accession>A0A2S6HR04</accession>
<evidence type="ECO:0000313" key="6">
    <source>
        <dbReference type="Proteomes" id="UP000237749"/>
    </source>
</evidence>
<dbReference type="SUPFAM" id="SSF53335">
    <property type="entry name" value="S-adenosyl-L-methionine-dependent methyltransferases"/>
    <property type="match status" value="1"/>
</dbReference>
<dbReference type="Pfam" id="PF08241">
    <property type="entry name" value="Methyltransf_11"/>
    <property type="match status" value="1"/>
</dbReference>
<comment type="caution">
    <text evidence="5">The sequence shown here is derived from an EMBL/GenBank/DDBJ whole genome shotgun (WGS) entry which is preliminary data.</text>
</comment>
<dbReference type="RefSeq" id="WP_104437854.1">
    <property type="nucleotide sequence ID" value="NZ_PTJA01000008.1"/>
</dbReference>
<sequence length="260" mass="29446">MAVIQGLEWTFNTVAEKYEKLRPGYVPELYKDIFSYIPINQSSNVVEVGIGGGQATLPILKTGCNLTAVEYGAELAEQCRNKFKEYPNFSAITAKFEDFKCEDNTCDLIYSASAFHWIPEQVGYKKVFALLKSGGVFARFANHPYKDKGREEIHNAIQKVYSVYMPGTFSDNEYSENAAKERANIASQYGFVDISYKLYHRTRTFTSKEYTSLLGTYSDHIAIEESIRAKFFSEIETAIDNLGGIITIYDTIDLQLARKP</sequence>
<dbReference type="InterPro" id="IPR029063">
    <property type="entry name" value="SAM-dependent_MTases_sf"/>
</dbReference>
<feature type="domain" description="Methyltransferase type 11" evidence="4">
    <location>
        <begin position="46"/>
        <end position="138"/>
    </location>
</feature>
<dbReference type="PANTHER" id="PTHR44942">
    <property type="entry name" value="METHYLTRANSF_11 DOMAIN-CONTAINING PROTEIN"/>
    <property type="match status" value="1"/>
</dbReference>
<name>A0A2S6HR04_9FIRM</name>
<keyword evidence="2 5" id="KW-0489">Methyltransferase</keyword>
<evidence type="ECO:0000259" key="4">
    <source>
        <dbReference type="Pfam" id="PF08241"/>
    </source>
</evidence>
<protein>
    <submittedName>
        <fullName evidence="5">Methyltransferase family protein</fullName>
    </submittedName>
</protein>
<reference evidence="5 6" key="1">
    <citation type="submission" date="2018-02" db="EMBL/GenBank/DDBJ databases">
        <title>Genomic Encyclopedia of Archaeal and Bacterial Type Strains, Phase II (KMG-II): from individual species to whole genera.</title>
        <authorList>
            <person name="Goeker M."/>
        </authorList>
    </citation>
    <scope>NUCLEOTIDE SEQUENCE [LARGE SCALE GENOMIC DNA]</scope>
    <source>
        <strain evidence="5 6">DSM 3808</strain>
    </source>
</reference>
<gene>
    <name evidence="5" type="ORF">BXY41_108187</name>
</gene>
<dbReference type="GO" id="GO:0032259">
    <property type="term" value="P:methylation"/>
    <property type="evidence" value="ECO:0007669"/>
    <property type="project" value="UniProtKB-KW"/>
</dbReference>
<proteinExistence type="inferred from homology"/>
<dbReference type="CDD" id="cd02440">
    <property type="entry name" value="AdoMet_MTases"/>
    <property type="match status" value="1"/>
</dbReference>
<dbReference type="InterPro" id="IPR051052">
    <property type="entry name" value="Diverse_substrate_MTase"/>
</dbReference>